<dbReference type="RefSeq" id="WP_116269510.1">
    <property type="nucleotide sequence ID" value="NZ_BGZJ01000001.1"/>
</dbReference>
<proteinExistence type="predicted"/>
<feature type="compositionally biased region" description="Polar residues" evidence="1">
    <location>
        <begin position="1"/>
        <end position="12"/>
    </location>
</feature>
<dbReference type="GO" id="GO:0043213">
    <property type="term" value="P:bacteriocin transport"/>
    <property type="evidence" value="ECO:0007669"/>
    <property type="project" value="InterPro"/>
</dbReference>
<keyword evidence="2" id="KW-0812">Transmembrane</keyword>
<feature type="transmembrane region" description="Helical" evidence="2">
    <location>
        <begin position="28"/>
        <end position="49"/>
    </location>
</feature>
<keyword evidence="2" id="KW-0472">Membrane</keyword>
<sequence length="336" mass="35696">MKMKLGSSSTATDARPGATPRKRDLKKAFLLALAIHAALFVALLFAFQWKTQNEEVYAELWASVPTSGTSEHGGPVKGDDGAAEPPPPESTPAPEPKPEPPAPAPKPAPAPAPAPAPKQSLAEERKADIVAAQEKAKKQKAEQLKAQQEEQKRIADAKRAADETKKKAVADEQRRQAAAKAQMEKVRQAEAARLAQAARQNAMAKVRGQELARVAGGKPSQTTAGVPTGDRTAQFQNLSGSAKAAFIARVTACIRPNIIFNVPSGIRRGQHQAVYRVRLMPTGDQIGAPHKTRGSGLPGYDSAVERAIAKCPKFPTVPGTPMPGEVTLTFDPIDSK</sequence>
<evidence type="ECO:0000256" key="1">
    <source>
        <dbReference type="SAM" id="MobiDB-lite"/>
    </source>
</evidence>
<evidence type="ECO:0000313" key="4">
    <source>
        <dbReference type="Proteomes" id="UP000266091"/>
    </source>
</evidence>
<dbReference type="SUPFAM" id="SSF74653">
    <property type="entry name" value="TolA/TonB C-terminal domain"/>
    <property type="match status" value="1"/>
</dbReference>
<name>A0A388SC48_9BURK</name>
<evidence type="ECO:0008006" key="5">
    <source>
        <dbReference type="Google" id="ProtNLM"/>
    </source>
</evidence>
<dbReference type="OrthoDB" id="5298892at2"/>
<feature type="compositionally biased region" description="Basic and acidic residues" evidence="1">
    <location>
        <begin position="121"/>
        <end position="175"/>
    </location>
</feature>
<keyword evidence="2" id="KW-1133">Transmembrane helix</keyword>
<dbReference type="GO" id="GO:0016020">
    <property type="term" value="C:membrane"/>
    <property type="evidence" value="ECO:0007669"/>
    <property type="project" value="InterPro"/>
</dbReference>
<reference evidence="3 4" key="1">
    <citation type="journal article" date="2018" name="Int. J. Syst. Evol. Microbiol.">
        <title>Mesosutterella multiformis gen. nov., sp. nov., a member of the family Sutterellaceae and Sutterella megalosphaeroides sp. nov., isolated from human faeces.</title>
        <authorList>
            <person name="Sakamoto M."/>
            <person name="Ikeyama N."/>
            <person name="Kunihiro T."/>
            <person name="Iino T."/>
            <person name="Yuki M."/>
            <person name="Ohkuma M."/>
        </authorList>
    </citation>
    <scope>NUCLEOTIDE SEQUENCE [LARGE SCALE GENOMIC DNA]</scope>
    <source>
        <strain evidence="3 4">4NBBH2</strain>
    </source>
</reference>
<dbReference type="Proteomes" id="UP000266091">
    <property type="component" value="Unassembled WGS sequence"/>
</dbReference>
<dbReference type="EMBL" id="BGZJ01000001">
    <property type="protein sequence ID" value="GBO93041.1"/>
    <property type="molecule type" value="Genomic_DNA"/>
</dbReference>
<organism evidence="3 4">
    <name type="scientific">Mesosutterella multiformis</name>
    <dbReference type="NCBI Taxonomy" id="2259133"/>
    <lineage>
        <taxon>Bacteria</taxon>
        <taxon>Pseudomonadati</taxon>
        <taxon>Pseudomonadota</taxon>
        <taxon>Betaproteobacteria</taxon>
        <taxon>Burkholderiales</taxon>
        <taxon>Sutterellaceae</taxon>
        <taxon>Mesosutterella</taxon>
    </lineage>
</organism>
<dbReference type="InterPro" id="IPR014161">
    <property type="entry name" value="Tol-Pal_TolA"/>
</dbReference>
<comment type="caution">
    <text evidence="3">The sequence shown here is derived from an EMBL/GenBank/DDBJ whole genome shotgun (WGS) entry which is preliminary data.</text>
</comment>
<keyword evidence="4" id="KW-1185">Reference proteome</keyword>
<feature type="compositionally biased region" description="Pro residues" evidence="1">
    <location>
        <begin position="84"/>
        <end position="116"/>
    </location>
</feature>
<feature type="region of interest" description="Disordered" evidence="1">
    <location>
        <begin position="209"/>
        <end position="229"/>
    </location>
</feature>
<feature type="compositionally biased region" description="Polar residues" evidence="1">
    <location>
        <begin position="219"/>
        <end position="229"/>
    </location>
</feature>
<feature type="region of interest" description="Disordered" evidence="1">
    <location>
        <begin position="66"/>
        <end position="182"/>
    </location>
</feature>
<dbReference type="Gene3D" id="3.30.1150.10">
    <property type="match status" value="1"/>
</dbReference>
<dbReference type="Pfam" id="PF13103">
    <property type="entry name" value="TonB_2"/>
    <property type="match status" value="1"/>
</dbReference>
<accession>A0A388SC48</accession>
<evidence type="ECO:0000256" key="2">
    <source>
        <dbReference type="SAM" id="Phobius"/>
    </source>
</evidence>
<evidence type="ECO:0000313" key="3">
    <source>
        <dbReference type="EMBL" id="GBO93041.1"/>
    </source>
</evidence>
<dbReference type="NCBIfam" id="TIGR02794">
    <property type="entry name" value="tolA_full"/>
    <property type="match status" value="1"/>
</dbReference>
<feature type="region of interest" description="Disordered" evidence="1">
    <location>
        <begin position="1"/>
        <end position="20"/>
    </location>
</feature>
<gene>
    <name evidence="3" type="ORF">MESMUL_03950</name>
</gene>
<dbReference type="AlphaFoldDB" id="A0A388SC48"/>
<accession>A0A401LKV9</accession>
<dbReference type="GO" id="GO:0019534">
    <property type="term" value="F:toxin transmembrane transporter activity"/>
    <property type="evidence" value="ECO:0007669"/>
    <property type="project" value="InterPro"/>
</dbReference>
<protein>
    <recommendedName>
        <fullName evidence="5">Protein TolA</fullName>
    </recommendedName>
</protein>